<reference evidence="1 2" key="1">
    <citation type="journal article" date="1992" name="Lakartidningen">
        <title>[Penicillin V and not amoxicillin is the first choice preparation in acute otitis].</title>
        <authorList>
            <person name="Kamme C."/>
            <person name="Lundgren K."/>
            <person name="Prellner K."/>
        </authorList>
    </citation>
    <scope>NUCLEOTIDE SEQUENCE [LARGE SCALE GENOMIC DNA]</scope>
    <source>
        <strain evidence="1 2">W1</strain>
    </source>
</reference>
<accession>A0A5C8CEV4</accession>
<dbReference type="AlphaFoldDB" id="A0A5C8CEV4"/>
<comment type="caution">
    <text evidence="1">The sequence shown here is derived from an EMBL/GenBank/DDBJ whole genome shotgun (WGS) entry which is preliminary data.</text>
</comment>
<name>A0A5C8CEV4_9SPIR</name>
<dbReference type="SUPFAM" id="SSF102198">
    <property type="entry name" value="Putative cyclase"/>
    <property type="match status" value="1"/>
</dbReference>
<dbReference type="EMBL" id="SAXT01000005">
    <property type="protein sequence ID" value="TXJ12014.1"/>
    <property type="molecule type" value="Genomic_DNA"/>
</dbReference>
<dbReference type="PANTHER" id="PTHR31118:SF12">
    <property type="entry name" value="CYCLASE-LIKE PROTEIN 2"/>
    <property type="match status" value="1"/>
</dbReference>
<dbReference type="InterPro" id="IPR007325">
    <property type="entry name" value="KFase/CYL"/>
</dbReference>
<gene>
    <name evidence="1" type="ORF">EPJ80_09980</name>
</gene>
<dbReference type="Pfam" id="PF04199">
    <property type="entry name" value="Cyclase"/>
    <property type="match status" value="1"/>
</dbReference>
<dbReference type="InterPro" id="IPR037175">
    <property type="entry name" value="KFase_sf"/>
</dbReference>
<organism evidence="1 2">
    <name type="scientific">Brachyspira aalborgi</name>
    <dbReference type="NCBI Taxonomy" id="29522"/>
    <lineage>
        <taxon>Bacteria</taxon>
        <taxon>Pseudomonadati</taxon>
        <taxon>Spirochaetota</taxon>
        <taxon>Spirochaetia</taxon>
        <taxon>Brachyspirales</taxon>
        <taxon>Brachyspiraceae</taxon>
        <taxon>Brachyspira</taxon>
    </lineage>
</organism>
<dbReference type="RefSeq" id="WP_147758859.1">
    <property type="nucleotide sequence ID" value="NZ_SAXT01000005.1"/>
</dbReference>
<dbReference type="Gene3D" id="3.50.30.50">
    <property type="entry name" value="Putative cyclase"/>
    <property type="match status" value="1"/>
</dbReference>
<evidence type="ECO:0000313" key="2">
    <source>
        <dbReference type="Proteomes" id="UP000325116"/>
    </source>
</evidence>
<evidence type="ECO:0000313" key="1">
    <source>
        <dbReference type="EMBL" id="TXJ12014.1"/>
    </source>
</evidence>
<dbReference type="GO" id="GO:0004061">
    <property type="term" value="F:arylformamidase activity"/>
    <property type="evidence" value="ECO:0007669"/>
    <property type="project" value="InterPro"/>
</dbReference>
<proteinExistence type="predicted"/>
<dbReference type="GO" id="GO:0019441">
    <property type="term" value="P:L-tryptophan catabolic process to kynurenine"/>
    <property type="evidence" value="ECO:0007669"/>
    <property type="project" value="InterPro"/>
</dbReference>
<sequence>MSDIIKALETLKENKWIDLTHNVNSSIPKFGAFPNLNIETLYTIEKDGFFVDRVSFVTQYGTHIDAPIHFSENKRTLEQLELKELVLPLFVINKEKEIENNPDFILTAEDILNWEKENEKIEKDSFVAFASGWSKRWGKSDFYNKDSNGIAHTPGWSIEALDLILNERRALAIGHETLDTDASIDIIKNNFLLSEKFVLDTNKYQVEVLNNLNLLPAKGGVIFIGVPKFDKLPGFPVRAFAIIPN</sequence>
<dbReference type="Proteomes" id="UP000325116">
    <property type="component" value="Unassembled WGS sequence"/>
</dbReference>
<protein>
    <submittedName>
        <fullName evidence="1">Cyclase family protein</fullName>
    </submittedName>
</protein>
<dbReference type="PANTHER" id="PTHR31118">
    <property type="entry name" value="CYCLASE-LIKE PROTEIN 2"/>
    <property type="match status" value="1"/>
</dbReference>